<evidence type="ECO:0000313" key="3">
    <source>
        <dbReference type="Proteomes" id="UP000027746"/>
    </source>
</evidence>
<keyword evidence="3" id="KW-1185">Reference proteome</keyword>
<feature type="chain" id="PRO_5001690270" evidence="1">
    <location>
        <begin position="21"/>
        <end position="217"/>
    </location>
</feature>
<reference evidence="2 3" key="1">
    <citation type="submission" date="2014-01" db="EMBL/GenBank/DDBJ databases">
        <title>Sulfitobacter sp. H3 (MCCC 1A00686) Genome Sequencing.</title>
        <authorList>
            <person name="Lai Q."/>
            <person name="Hong Z."/>
        </authorList>
    </citation>
    <scope>NUCLEOTIDE SEQUENCE [LARGE SCALE GENOMIC DNA]</scope>
    <source>
        <strain evidence="2 3">H3</strain>
    </source>
</reference>
<organism evidence="2 3">
    <name type="scientific">Pseudosulfitobacter pseudonitzschiae</name>
    <dbReference type="NCBI Taxonomy" id="1402135"/>
    <lineage>
        <taxon>Bacteria</taxon>
        <taxon>Pseudomonadati</taxon>
        <taxon>Pseudomonadota</taxon>
        <taxon>Alphaproteobacteria</taxon>
        <taxon>Rhodobacterales</taxon>
        <taxon>Roseobacteraceae</taxon>
        <taxon>Pseudosulfitobacter</taxon>
    </lineage>
</organism>
<dbReference type="AlphaFoldDB" id="A0A073J3B5"/>
<dbReference type="RefSeq" id="WP_037925556.1">
    <property type="nucleotide sequence ID" value="NZ_FQVP01000002.1"/>
</dbReference>
<comment type="caution">
    <text evidence="2">The sequence shown here is derived from an EMBL/GenBank/DDBJ whole genome shotgun (WGS) entry which is preliminary data.</text>
</comment>
<name>A0A073J3B5_9RHOB</name>
<dbReference type="Proteomes" id="UP000027746">
    <property type="component" value="Unassembled WGS sequence"/>
</dbReference>
<proteinExistence type="predicted"/>
<evidence type="ECO:0000313" key="2">
    <source>
        <dbReference type="EMBL" id="KEJ96320.1"/>
    </source>
</evidence>
<protein>
    <submittedName>
        <fullName evidence="2">Uncharacterized protein</fullName>
    </submittedName>
</protein>
<accession>A0A073J3B5</accession>
<sequence length="217" mass="23467">MKLTTAAILAFTILTTPASAFDGAVMIKTGPMVKAETAGILGARITGQAKFCTSEIKLDEIDTAEINRLAGVYAAMGAGIADQTTREKIAARAQVMNGSFHAAKWPRTWRAFECQSLHATAVNFGLMVTRAPTESERDELKMLAALHDNNCFYEGKLPADREALWRFLAMPRHDYLTAVLDVDATIELLDAGATMGTSDDFDCDRLGAFGAKLETAQ</sequence>
<feature type="signal peptide" evidence="1">
    <location>
        <begin position="1"/>
        <end position="20"/>
    </location>
</feature>
<evidence type="ECO:0000256" key="1">
    <source>
        <dbReference type="SAM" id="SignalP"/>
    </source>
</evidence>
<gene>
    <name evidence="2" type="ORF">SUH3_18845</name>
</gene>
<dbReference type="EMBL" id="JAMD01000004">
    <property type="protein sequence ID" value="KEJ96320.1"/>
    <property type="molecule type" value="Genomic_DNA"/>
</dbReference>
<keyword evidence="1" id="KW-0732">Signal</keyword>